<gene>
    <name evidence="1" type="ORF">Poly59_33040</name>
</gene>
<comment type="caution">
    <text evidence="1">The sequence shown here is derived from an EMBL/GenBank/DDBJ whole genome shotgun (WGS) entry which is preliminary data.</text>
</comment>
<proteinExistence type="predicted"/>
<evidence type="ECO:0000313" key="1">
    <source>
        <dbReference type="EMBL" id="TWU51709.1"/>
    </source>
</evidence>
<sequence length="64" mass="7450">MCFEFACEEFFGIKQLVQGVLHHRSYEFIDMTANGITDNLDCNLDIFTGSFFKPLQYKRSFASQ</sequence>
<protein>
    <submittedName>
        <fullName evidence="1">Uncharacterized protein</fullName>
    </submittedName>
</protein>
<accession>A0A5C6EW54</accession>
<keyword evidence="2" id="KW-1185">Reference proteome</keyword>
<reference evidence="1 2" key="1">
    <citation type="submission" date="2019-02" db="EMBL/GenBank/DDBJ databases">
        <title>Deep-cultivation of Planctomycetes and their phenomic and genomic characterization uncovers novel biology.</title>
        <authorList>
            <person name="Wiegand S."/>
            <person name="Jogler M."/>
            <person name="Boedeker C."/>
            <person name="Pinto D."/>
            <person name="Vollmers J."/>
            <person name="Rivas-Marin E."/>
            <person name="Kohn T."/>
            <person name="Peeters S.H."/>
            <person name="Heuer A."/>
            <person name="Rast P."/>
            <person name="Oberbeckmann S."/>
            <person name="Bunk B."/>
            <person name="Jeske O."/>
            <person name="Meyerdierks A."/>
            <person name="Storesund J.E."/>
            <person name="Kallscheuer N."/>
            <person name="Luecker S."/>
            <person name="Lage O.M."/>
            <person name="Pohl T."/>
            <person name="Merkel B.J."/>
            <person name="Hornburger P."/>
            <person name="Mueller R.-W."/>
            <person name="Bruemmer F."/>
            <person name="Labrenz M."/>
            <person name="Spormann A.M."/>
            <person name="Op Den Camp H."/>
            <person name="Overmann J."/>
            <person name="Amann R."/>
            <person name="Jetten M.S.M."/>
            <person name="Mascher T."/>
            <person name="Medema M.H."/>
            <person name="Devos D.P."/>
            <person name="Kaster A.-K."/>
            <person name="Ovreas L."/>
            <person name="Rohde M."/>
            <person name="Galperin M.Y."/>
            <person name="Jogler C."/>
        </authorList>
    </citation>
    <scope>NUCLEOTIDE SEQUENCE [LARGE SCALE GENOMIC DNA]</scope>
    <source>
        <strain evidence="1 2">Poly59</strain>
    </source>
</reference>
<dbReference type="EMBL" id="SJPX01000003">
    <property type="protein sequence ID" value="TWU51709.1"/>
    <property type="molecule type" value="Genomic_DNA"/>
</dbReference>
<dbReference type="Proteomes" id="UP000317977">
    <property type="component" value="Unassembled WGS sequence"/>
</dbReference>
<dbReference type="AlphaFoldDB" id="A0A5C6EW54"/>
<name>A0A5C6EW54_9BACT</name>
<evidence type="ECO:0000313" key="2">
    <source>
        <dbReference type="Proteomes" id="UP000317977"/>
    </source>
</evidence>
<organism evidence="1 2">
    <name type="scientific">Rubripirellula reticaptiva</name>
    <dbReference type="NCBI Taxonomy" id="2528013"/>
    <lineage>
        <taxon>Bacteria</taxon>
        <taxon>Pseudomonadati</taxon>
        <taxon>Planctomycetota</taxon>
        <taxon>Planctomycetia</taxon>
        <taxon>Pirellulales</taxon>
        <taxon>Pirellulaceae</taxon>
        <taxon>Rubripirellula</taxon>
    </lineage>
</organism>